<comment type="caution">
    <text evidence="2">The sequence shown here is derived from an EMBL/GenBank/DDBJ whole genome shotgun (WGS) entry which is preliminary data.</text>
</comment>
<evidence type="ECO:0000313" key="3">
    <source>
        <dbReference type="Proteomes" id="UP001200110"/>
    </source>
</evidence>
<dbReference type="Pfam" id="PF12146">
    <property type="entry name" value="Hydrolase_4"/>
    <property type="match status" value="1"/>
</dbReference>
<keyword evidence="3" id="KW-1185">Reference proteome</keyword>
<gene>
    <name evidence="2" type="ORF">L5G33_18605</name>
</gene>
<dbReference type="InterPro" id="IPR051044">
    <property type="entry name" value="MAG_DAG_Lipase"/>
</dbReference>
<name>A0ABS9IY93_9ACTN</name>
<dbReference type="SUPFAM" id="SSF53474">
    <property type="entry name" value="alpha/beta-Hydrolases"/>
    <property type="match status" value="1"/>
</dbReference>
<dbReference type="PRINTS" id="PR00111">
    <property type="entry name" value="ABHYDROLASE"/>
</dbReference>
<dbReference type="EMBL" id="JAKKOR010000014">
    <property type="protein sequence ID" value="MCF8590471.1"/>
    <property type="molecule type" value="Genomic_DNA"/>
</dbReference>
<dbReference type="RefSeq" id="WP_236999668.1">
    <property type="nucleotide sequence ID" value="NZ_JAKKOR010000014.1"/>
</dbReference>
<dbReference type="InterPro" id="IPR022742">
    <property type="entry name" value="Hydrolase_4"/>
</dbReference>
<dbReference type="PANTHER" id="PTHR11614">
    <property type="entry name" value="PHOSPHOLIPASE-RELATED"/>
    <property type="match status" value="1"/>
</dbReference>
<sequence length="276" mass="28991">MSIETSSVVGRHGNTIVYDVHRPDSEPVGVVVLAHGLGEHAGRYQHVARKFTNLGYVVVVPDHAGHGRSDGKRLGVTDFSDFTADLHTVISAIDVDGPRFLLGHSMGGAIALSYALDHQAELAGLILSGAALVPGADLSAIMVKAAPVIGRIAPWLLATALPASGVSRDPEVVAAYEADPLVWHGGIRAGLGGALIAEMKTYPDRLGSLTIPTLILHGGADVLTNPDGSRMAARLAGGDDVTLAIYPELYHEIFNEPERDQVLTDVTDWVVDHTGA</sequence>
<dbReference type="Gene3D" id="3.40.50.1820">
    <property type="entry name" value="alpha/beta hydrolase"/>
    <property type="match status" value="1"/>
</dbReference>
<protein>
    <submittedName>
        <fullName evidence="2">Lysophospholipase</fullName>
    </submittedName>
</protein>
<proteinExistence type="predicted"/>
<feature type="domain" description="Serine aminopeptidase S33" evidence="1">
    <location>
        <begin position="26"/>
        <end position="258"/>
    </location>
</feature>
<dbReference type="InterPro" id="IPR029058">
    <property type="entry name" value="AB_hydrolase_fold"/>
</dbReference>
<accession>A0ABS9IY93</accession>
<dbReference type="InterPro" id="IPR000073">
    <property type="entry name" value="AB_hydrolase_1"/>
</dbReference>
<organism evidence="2 3">
    <name type="scientific">Gordonia liuliyuniae</name>
    <dbReference type="NCBI Taxonomy" id="2911517"/>
    <lineage>
        <taxon>Bacteria</taxon>
        <taxon>Bacillati</taxon>
        <taxon>Actinomycetota</taxon>
        <taxon>Actinomycetes</taxon>
        <taxon>Mycobacteriales</taxon>
        <taxon>Gordoniaceae</taxon>
        <taxon>Gordonia</taxon>
    </lineage>
</organism>
<dbReference type="Proteomes" id="UP001200110">
    <property type="component" value="Unassembled WGS sequence"/>
</dbReference>
<evidence type="ECO:0000313" key="2">
    <source>
        <dbReference type="EMBL" id="MCF8590471.1"/>
    </source>
</evidence>
<evidence type="ECO:0000259" key="1">
    <source>
        <dbReference type="Pfam" id="PF12146"/>
    </source>
</evidence>
<reference evidence="2 3" key="1">
    <citation type="submission" date="2022-01" db="EMBL/GenBank/DDBJ databases">
        <authorList>
            <person name="Huang Y."/>
        </authorList>
    </citation>
    <scope>NUCLEOTIDE SEQUENCE [LARGE SCALE GENOMIC DNA]</scope>
    <source>
        <strain evidence="2 3">HY366</strain>
    </source>
</reference>